<feature type="region of interest" description="Disordered" evidence="1">
    <location>
        <begin position="524"/>
        <end position="594"/>
    </location>
</feature>
<gene>
    <name evidence="2" type="ORF">GFSPODELE1_LOCUS8018</name>
</gene>
<reference evidence="3" key="1">
    <citation type="submission" date="2024-04" db="EMBL/GenBank/DDBJ databases">
        <authorList>
            <person name="Shaw F."/>
            <person name="Minotto A."/>
        </authorList>
    </citation>
    <scope>NUCLEOTIDE SEQUENCE [LARGE SCALE GENOMIC DNA]</scope>
</reference>
<name>A0ABP1DV21_9APHY</name>
<feature type="compositionally biased region" description="Basic and acidic residues" evidence="1">
    <location>
        <begin position="86"/>
        <end position="101"/>
    </location>
</feature>
<evidence type="ECO:0000256" key="1">
    <source>
        <dbReference type="SAM" id="MobiDB-lite"/>
    </source>
</evidence>
<accession>A0ABP1DV21</accession>
<keyword evidence="3" id="KW-1185">Reference proteome</keyword>
<proteinExistence type="predicted"/>
<organism evidence="2 3">
    <name type="scientific">Somion occarium</name>
    <dbReference type="NCBI Taxonomy" id="3059160"/>
    <lineage>
        <taxon>Eukaryota</taxon>
        <taxon>Fungi</taxon>
        <taxon>Dikarya</taxon>
        <taxon>Basidiomycota</taxon>
        <taxon>Agaricomycotina</taxon>
        <taxon>Agaricomycetes</taxon>
        <taxon>Polyporales</taxon>
        <taxon>Cerrenaceae</taxon>
        <taxon>Somion</taxon>
    </lineage>
</organism>
<dbReference type="Proteomes" id="UP001497453">
    <property type="component" value="Chromosome 6"/>
</dbReference>
<feature type="region of interest" description="Disordered" evidence="1">
    <location>
        <begin position="358"/>
        <end position="388"/>
    </location>
</feature>
<evidence type="ECO:0000313" key="2">
    <source>
        <dbReference type="EMBL" id="CAL1710819.1"/>
    </source>
</evidence>
<dbReference type="EMBL" id="OZ037949">
    <property type="protein sequence ID" value="CAL1710819.1"/>
    <property type="molecule type" value="Genomic_DNA"/>
</dbReference>
<feature type="region of interest" description="Disordered" evidence="1">
    <location>
        <begin position="81"/>
        <end position="116"/>
    </location>
</feature>
<feature type="region of interest" description="Disordered" evidence="1">
    <location>
        <begin position="155"/>
        <end position="181"/>
    </location>
</feature>
<feature type="compositionally biased region" description="Basic and acidic residues" evidence="1">
    <location>
        <begin position="533"/>
        <end position="574"/>
    </location>
</feature>
<evidence type="ECO:0000313" key="3">
    <source>
        <dbReference type="Proteomes" id="UP001497453"/>
    </source>
</evidence>
<protein>
    <submittedName>
        <fullName evidence="2">Uncharacterized protein</fullName>
    </submittedName>
</protein>
<sequence length="594" mass="66105">MSTPIQPSEPKNVQWEHVVGPINNKRKKAHLQAITLALGIDDNGKVLELVDRINRHIKEHHAHLSIDPRFQKLFVYRPDTVSSTKADSKETGKTSADRTAEDLAEQQKAAQEPTGAHKKLLDLGVSTDPPAQFERLDAHPSITVGPQESHNAVDFCSSLSHSSDGDLPSPRPTTPTNEVNNMEDPEELMMKTVTPVRMQHGIDKSVVVAFHDYHNHGKPAHEVWLPDDHGVPVICERQGDEAVFTTRLSDLLPVAIEHDTPVKSKGGRLYRAGFTASGSRISLGSLDTILLAAKSKRVEDIPKTLRLSKVNKYALREKEADDVLVCDIYLDSSSSQDIMAPAVVSKLNVDDIDGNNNESAFDWDDTGDKASGERATTPTATDHHSAPMAEESFSEFLRGFLGAEKANNKKAKTVGDILRRHLRLVAAIEKLEKADWARSTGGYQVPNDHRSRFAGQRFTKAEVHEAMQVKHSQANSDASLFKTRELMKLSEVQAWFNEPEGKYKKRFDLMSLKEFQEYKATALSKEKRKKVKKDSGKGKKSKGDDHGRDGESSKGKKRAERESSVSETEREEHTKKKSRHISINSDTIDSDISE</sequence>